<accession>A0ABQ6DX53</accession>
<evidence type="ECO:0000256" key="2">
    <source>
        <dbReference type="ARBA" id="ARBA00023210"/>
    </source>
</evidence>
<dbReference type="RefSeq" id="WP_284202686.1">
    <property type="nucleotide sequence ID" value="NZ_BSPQ01000001.1"/>
</dbReference>
<comment type="caution">
    <text evidence="4">The sequence shown here is derived from an EMBL/GenBank/DDBJ whole genome shotgun (WGS) entry which is preliminary data.</text>
</comment>
<dbReference type="InterPro" id="IPR009252">
    <property type="entry name" value="Cell_div_ZapB"/>
</dbReference>
<proteinExistence type="inferred from homology"/>
<dbReference type="Proteomes" id="UP001157353">
    <property type="component" value="Unassembled WGS sequence"/>
</dbReference>
<keyword evidence="3 4" id="KW-0132">Cell division</keyword>
<reference evidence="5" key="1">
    <citation type="journal article" date="2019" name="Int. J. Syst. Evol. Microbiol.">
        <title>The Global Catalogue of Microorganisms (GCM) 10K type strain sequencing project: providing services to taxonomists for standard genome sequencing and annotation.</title>
        <authorList>
            <consortium name="The Broad Institute Genomics Platform"/>
            <consortium name="The Broad Institute Genome Sequencing Center for Infectious Disease"/>
            <person name="Wu L."/>
            <person name="Ma J."/>
        </authorList>
    </citation>
    <scope>NUCLEOTIDE SEQUENCE [LARGE SCALE GENOMIC DNA]</scope>
    <source>
        <strain evidence="5">NBRC 103166</strain>
    </source>
</reference>
<organism evidence="4 5">
    <name type="scientific">Psychromonas marina</name>
    <dbReference type="NCBI Taxonomy" id="88364"/>
    <lineage>
        <taxon>Bacteria</taxon>
        <taxon>Pseudomonadati</taxon>
        <taxon>Pseudomonadota</taxon>
        <taxon>Gammaproteobacteria</taxon>
        <taxon>Alteromonadales</taxon>
        <taxon>Psychromonadaceae</taxon>
        <taxon>Psychromonas</taxon>
    </lineage>
</organism>
<protein>
    <recommendedName>
        <fullName evidence="3">Cell division protein ZapB</fullName>
    </recommendedName>
</protein>
<evidence type="ECO:0000313" key="4">
    <source>
        <dbReference type="EMBL" id="GLS89573.1"/>
    </source>
</evidence>
<comment type="function">
    <text evidence="3">Non-essential, abundant cell division factor that is required for proper Z-ring formation. It is recruited early to the divisome by direct interaction with FtsZ, stimulating Z-ring assembly and thereby promoting cell division earlier in the cell cycle. Its recruitment to the Z-ring requires functional FtsA or ZipA.</text>
</comment>
<dbReference type="Gene3D" id="1.20.5.340">
    <property type="match status" value="1"/>
</dbReference>
<comment type="similarity">
    <text evidence="3">Belongs to the ZapB family.</text>
</comment>
<evidence type="ECO:0000256" key="1">
    <source>
        <dbReference type="ARBA" id="ARBA00023054"/>
    </source>
</evidence>
<dbReference type="EMBL" id="BSPQ01000001">
    <property type="protein sequence ID" value="GLS89573.1"/>
    <property type="molecule type" value="Genomic_DNA"/>
</dbReference>
<keyword evidence="5" id="KW-1185">Reference proteome</keyword>
<dbReference type="Pfam" id="PF06005">
    <property type="entry name" value="ZapB"/>
    <property type="match status" value="1"/>
</dbReference>
<keyword evidence="3" id="KW-0131">Cell cycle</keyword>
<keyword evidence="2 3" id="KW-0717">Septation</keyword>
<feature type="coiled-coil region" evidence="3">
    <location>
        <begin position="6"/>
        <end position="75"/>
    </location>
</feature>
<dbReference type="HAMAP" id="MF_01196">
    <property type="entry name" value="ZapB"/>
    <property type="match status" value="1"/>
</dbReference>
<keyword evidence="1 3" id="KW-0175">Coiled coil</keyword>
<dbReference type="GO" id="GO:0051301">
    <property type="term" value="P:cell division"/>
    <property type="evidence" value="ECO:0007669"/>
    <property type="project" value="UniProtKB-KW"/>
</dbReference>
<gene>
    <name evidence="3 4" type="primary">zapB</name>
    <name evidence="4" type="ORF">GCM10007916_06400</name>
</gene>
<evidence type="ECO:0000313" key="5">
    <source>
        <dbReference type="Proteomes" id="UP001157353"/>
    </source>
</evidence>
<name>A0ABQ6DX53_9GAMM</name>
<sequence>MTLELLEKLEKKIQNAVDTISLLQMEVEELKSDKEALSKTTEELQFANSKLTEEHQQWQSRLSALVGKIEEVEETM</sequence>
<evidence type="ECO:0000256" key="3">
    <source>
        <dbReference type="HAMAP-Rule" id="MF_01196"/>
    </source>
</evidence>
<keyword evidence="3" id="KW-0963">Cytoplasm</keyword>
<comment type="subcellular location">
    <subcellularLocation>
        <location evidence="3">Cytoplasm</location>
    </subcellularLocation>
    <text evidence="3">Localizes to the septum at mid-cell, in a FtsZ-like pattern.</text>
</comment>
<comment type="subunit">
    <text evidence="3">Homodimer. The ends of the coiled-coil dimer bind to each other, forming polymers. Interacts with FtsZ.</text>
</comment>